<dbReference type="PROSITE" id="PS51352">
    <property type="entry name" value="THIOREDOXIN_2"/>
    <property type="match status" value="1"/>
</dbReference>
<dbReference type="InterPro" id="IPR036249">
    <property type="entry name" value="Thioredoxin-like_sf"/>
</dbReference>
<dbReference type="GO" id="GO:0017004">
    <property type="term" value="P:cytochrome complex assembly"/>
    <property type="evidence" value="ECO:0007669"/>
    <property type="project" value="UniProtKB-KW"/>
</dbReference>
<dbReference type="InterPro" id="IPR050553">
    <property type="entry name" value="Thioredoxin_ResA/DsbE_sf"/>
</dbReference>
<keyword evidence="2" id="KW-0201">Cytochrome c-type biogenesis</keyword>
<dbReference type="PANTHER" id="PTHR42852:SF6">
    <property type="entry name" value="THIOL:DISULFIDE INTERCHANGE PROTEIN DSBE"/>
    <property type="match status" value="1"/>
</dbReference>
<evidence type="ECO:0000256" key="2">
    <source>
        <dbReference type="ARBA" id="ARBA00022748"/>
    </source>
</evidence>
<evidence type="ECO:0000256" key="3">
    <source>
        <dbReference type="ARBA" id="ARBA00023157"/>
    </source>
</evidence>
<dbReference type="CDD" id="cd02966">
    <property type="entry name" value="TlpA_like_family"/>
    <property type="match status" value="1"/>
</dbReference>
<dbReference type="GO" id="GO:0030313">
    <property type="term" value="C:cell envelope"/>
    <property type="evidence" value="ECO:0007669"/>
    <property type="project" value="UniProtKB-SubCell"/>
</dbReference>
<dbReference type="Gene3D" id="3.40.30.10">
    <property type="entry name" value="Glutaredoxin"/>
    <property type="match status" value="1"/>
</dbReference>
<dbReference type="Proteomes" id="UP000266644">
    <property type="component" value="Unassembled WGS sequence"/>
</dbReference>
<proteinExistence type="predicted"/>
<evidence type="ECO:0000256" key="1">
    <source>
        <dbReference type="ARBA" id="ARBA00004196"/>
    </source>
</evidence>
<evidence type="ECO:0000256" key="4">
    <source>
        <dbReference type="ARBA" id="ARBA00023284"/>
    </source>
</evidence>
<name>A0A081UF43_BACFG</name>
<evidence type="ECO:0000313" key="6">
    <source>
        <dbReference type="EMBL" id="MCZ2688510.1"/>
    </source>
</evidence>
<protein>
    <submittedName>
        <fullName evidence="7">AhpC/TSA family protein</fullName>
    </submittedName>
    <submittedName>
        <fullName evidence="6">TlpA disulfide reductase family protein</fullName>
    </submittedName>
</protein>
<accession>A0A081UF43</accession>
<gene>
    <name evidence="7" type="ORF">DW228_09525</name>
    <name evidence="6" type="ORF">O1433_13485</name>
</gene>
<dbReference type="Proteomes" id="UP001079672">
    <property type="component" value="Unassembled WGS sequence"/>
</dbReference>
<feature type="domain" description="Thioredoxin" evidence="5">
    <location>
        <begin position="204"/>
        <end position="349"/>
    </location>
</feature>
<evidence type="ECO:0000313" key="7">
    <source>
        <dbReference type="EMBL" id="RHH12015.1"/>
    </source>
</evidence>
<dbReference type="SUPFAM" id="SSF52833">
    <property type="entry name" value="Thioredoxin-like"/>
    <property type="match status" value="1"/>
</dbReference>
<evidence type="ECO:0000313" key="8">
    <source>
        <dbReference type="Proteomes" id="UP000266644"/>
    </source>
</evidence>
<dbReference type="InterPro" id="IPR000866">
    <property type="entry name" value="AhpC/TSA"/>
</dbReference>
<comment type="subcellular location">
    <subcellularLocation>
        <location evidence="1">Cell envelope</location>
    </subcellularLocation>
</comment>
<reference evidence="6" key="2">
    <citation type="submission" date="2022-12" db="EMBL/GenBank/DDBJ databases">
        <title>Development of a Multilocus Sequence Typing Scheme for Bacteroides fragilis Based on Whole Genome Sequencing Data and Clinical Application.</title>
        <authorList>
            <person name="Nielsen F.D."/>
            <person name="Justesen U.S."/>
        </authorList>
    </citation>
    <scope>NUCLEOTIDE SEQUENCE</scope>
    <source>
        <strain evidence="6">BF_AM_ODE_DK_2015_4</strain>
    </source>
</reference>
<dbReference type="EMBL" id="JAPTZU010000007">
    <property type="protein sequence ID" value="MCZ2688510.1"/>
    <property type="molecule type" value="Genomic_DNA"/>
</dbReference>
<dbReference type="RefSeq" id="WP_032539117.1">
    <property type="nucleotide sequence ID" value="NZ_CP037440.1"/>
</dbReference>
<dbReference type="InterPro" id="IPR025380">
    <property type="entry name" value="DUF4369"/>
</dbReference>
<dbReference type="Pfam" id="PF14289">
    <property type="entry name" value="DUF4369"/>
    <property type="match status" value="1"/>
</dbReference>
<reference evidence="7 8" key="1">
    <citation type="submission" date="2018-08" db="EMBL/GenBank/DDBJ databases">
        <title>A genome reference for cultivated species of the human gut microbiota.</title>
        <authorList>
            <person name="Zou Y."/>
            <person name="Xue W."/>
            <person name="Luo G."/>
        </authorList>
    </citation>
    <scope>NUCLEOTIDE SEQUENCE [LARGE SCALE GENOMIC DNA]</scope>
    <source>
        <strain evidence="7 8">AM18-6</strain>
    </source>
</reference>
<dbReference type="InterPro" id="IPR013766">
    <property type="entry name" value="Thioredoxin_domain"/>
</dbReference>
<comment type="caution">
    <text evidence="7">The sequence shown here is derived from an EMBL/GenBank/DDBJ whole genome shotgun (WGS) entry which is preliminary data.</text>
</comment>
<dbReference type="Pfam" id="PF00578">
    <property type="entry name" value="AhpC-TSA"/>
    <property type="match status" value="1"/>
</dbReference>
<dbReference type="PANTHER" id="PTHR42852">
    <property type="entry name" value="THIOL:DISULFIDE INTERCHANGE PROTEIN DSBE"/>
    <property type="match status" value="1"/>
</dbReference>
<sequence>MRKIGILFITVFCLFACKSNSTQISLEGELKGLTNDTLYLYGTDALYDRIDTIYAQEGKFSYNLNVDSTVIDTLTATVLLINGNVEYPLFLDKGNQIKIKGNANDLSHLDIDGNEPNTSLSLFMKEQKSLGQASNKMMQEKAETFIRQHNSSLASIYLLDKYFVQIPQPDYTKIKEITESMTGALLDRPYIENISDYIDQLEKVTVGKSAPYFSLPNKKGEKLSRSAEKFRDKYLLLNFWASWCDQRSETNTELKRLNKEYKRNKNFAILGISLDIDKKAWETAISKDSLNWEQVCDFTGLSSETAKQYAILTLPTNILISPTGRILARDIKGEALTNKLKELLKTEEKKSGRTNR</sequence>
<keyword evidence="4" id="KW-0676">Redox-active center</keyword>
<organism evidence="7 8">
    <name type="scientific">Bacteroides fragilis</name>
    <dbReference type="NCBI Taxonomy" id="817"/>
    <lineage>
        <taxon>Bacteria</taxon>
        <taxon>Pseudomonadati</taxon>
        <taxon>Bacteroidota</taxon>
        <taxon>Bacteroidia</taxon>
        <taxon>Bacteroidales</taxon>
        <taxon>Bacteroidaceae</taxon>
        <taxon>Bacteroides</taxon>
    </lineage>
</organism>
<evidence type="ECO:0000259" key="5">
    <source>
        <dbReference type="PROSITE" id="PS51352"/>
    </source>
</evidence>
<dbReference type="EMBL" id="QRJE01000013">
    <property type="protein sequence ID" value="RHH12015.1"/>
    <property type="molecule type" value="Genomic_DNA"/>
</dbReference>
<dbReference type="AlphaFoldDB" id="A0A081UF43"/>
<keyword evidence="3" id="KW-1015">Disulfide bond</keyword>